<gene>
    <name evidence="2" type="ORF">DFA_01860</name>
</gene>
<feature type="transmembrane region" description="Helical" evidence="1">
    <location>
        <begin position="44"/>
        <end position="66"/>
    </location>
</feature>
<accession>F4PV66</accession>
<evidence type="ECO:0000313" key="2">
    <source>
        <dbReference type="EMBL" id="EGG21974.1"/>
    </source>
</evidence>
<keyword evidence="1" id="KW-1133">Transmembrane helix</keyword>
<dbReference type="AlphaFoldDB" id="F4PV66"/>
<dbReference type="Proteomes" id="UP000007797">
    <property type="component" value="Unassembled WGS sequence"/>
</dbReference>
<evidence type="ECO:0008006" key="4">
    <source>
        <dbReference type="Google" id="ProtNLM"/>
    </source>
</evidence>
<dbReference type="RefSeq" id="XP_004359825.1">
    <property type="nucleotide sequence ID" value="XM_004359768.1"/>
</dbReference>
<keyword evidence="1" id="KW-0812">Transmembrane</keyword>
<dbReference type="EMBL" id="GL883010">
    <property type="protein sequence ID" value="EGG21974.1"/>
    <property type="molecule type" value="Genomic_DNA"/>
</dbReference>
<evidence type="ECO:0000256" key="1">
    <source>
        <dbReference type="SAM" id="Phobius"/>
    </source>
</evidence>
<evidence type="ECO:0000313" key="3">
    <source>
        <dbReference type="Proteomes" id="UP000007797"/>
    </source>
</evidence>
<proteinExistence type="predicted"/>
<feature type="transmembrane region" description="Helical" evidence="1">
    <location>
        <begin position="6"/>
        <end position="24"/>
    </location>
</feature>
<dbReference type="GeneID" id="14873883"/>
<name>F4PV66_CACFS</name>
<protein>
    <recommendedName>
        <fullName evidence="4">Transmembrane protein</fullName>
    </recommendedName>
</protein>
<sequence>MELQTLAFFGCYAFVINVCTYFHLGKNNNNNNDNKNQQFIQDAWFCSLVIIVCAVATYLRIISFPLPRTPLQQMANTTIRFVIEMFQLYSNHIFSWLRRRKFFDHQSLATLKSKST</sequence>
<keyword evidence="1" id="KW-0472">Membrane</keyword>
<reference evidence="3" key="1">
    <citation type="journal article" date="2011" name="Genome Res.">
        <title>Phylogeny-wide analysis of social amoeba genomes highlights ancient origins for complex intercellular communication.</title>
        <authorList>
            <person name="Heidel A.J."/>
            <person name="Lawal H.M."/>
            <person name="Felder M."/>
            <person name="Schilde C."/>
            <person name="Helps N.R."/>
            <person name="Tunggal B."/>
            <person name="Rivero F."/>
            <person name="John U."/>
            <person name="Schleicher M."/>
            <person name="Eichinger L."/>
            <person name="Platzer M."/>
            <person name="Noegel A.A."/>
            <person name="Schaap P."/>
            <person name="Gloeckner G."/>
        </authorList>
    </citation>
    <scope>NUCLEOTIDE SEQUENCE [LARGE SCALE GENOMIC DNA]</scope>
    <source>
        <strain evidence="3">SH3</strain>
    </source>
</reference>
<keyword evidence="3" id="KW-1185">Reference proteome</keyword>
<organism evidence="2 3">
    <name type="scientific">Cavenderia fasciculata</name>
    <name type="common">Slime mold</name>
    <name type="synonym">Dictyostelium fasciculatum</name>
    <dbReference type="NCBI Taxonomy" id="261658"/>
    <lineage>
        <taxon>Eukaryota</taxon>
        <taxon>Amoebozoa</taxon>
        <taxon>Evosea</taxon>
        <taxon>Eumycetozoa</taxon>
        <taxon>Dictyostelia</taxon>
        <taxon>Acytosteliales</taxon>
        <taxon>Cavenderiaceae</taxon>
        <taxon>Cavenderia</taxon>
    </lineage>
</organism>
<dbReference type="KEGG" id="dfa:DFA_01860"/>